<reference evidence="2 3" key="1">
    <citation type="submission" date="2020-03" db="EMBL/GenBank/DDBJ databases">
        <title>Genomic Encyclopedia of Type Strains, Phase IV (KMG-IV): sequencing the most valuable type-strain genomes for metagenomic binning, comparative biology and taxonomic classification.</title>
        <authorList>
            <person name="Goeker M."/>
        </authorList>
    </citation>
    <scope>NUCLEOTIDE SEQUENCE [LARGE SCALE GENOMIC DNA]</scope>
    <source>
        <strain evidence="2 3">DSM 103870</strain>
    </source>
</reference>
<evidence type="ECO:0000313" key="3">
    <source>
        <dbReference type="Proteomes" id="UP001429580"/>
    </source>
</evidence>
<evidence type="ECO:0000259" key="1">
    <source>
        <dbReference type="SMART" id="SM00966"/>
    </source>
</evidence>
<gene>
    <name evidence="2" type="ORF">FHS82_004032</name>
</gene>
<organism evidence="2 3">
    <name type="scientific">Pseudochelatococcus lubricantis</name>
    <dbReference type="NCBI Taxonomy" id="1538102"/>
    <lineage>
        <taxon>Bacteria</taxon>
        <taxon>Pseudomonadati</taxon>
        <taxon>Pseudomonadota</taxon>
        <taxon>Alphaproteobacteria</taxon>
        <taxon>Hyphomicrobiales</taxon>
        <taxon>Chelatococcaceae</taxon>
        <taxon>Pseudochelatococcus</taxon>
    </lineage>
</organism>
<dbReference type="InterPro" id="IPR007159">
    <property type="entry name" value="SpoVT-AbrB_dom"/>
</dbReference>
<name>A0ABX0V761_9HYPH</name>
<feature type="domain" description="SpoVT-AbrB" evidence="1">
    <location>
        <begin position="30"/>
        <end position="75"/>
    </location>
</feature>
<comment type="caution">
    <text evidence="2">The sequence shown here is derived from an EMBL/GenBank/DDBJ whole genome shotgun (WGS) entry which is preliminary data.</text>
</comment>
<dbReference type="InterPro" id="IPR037914">
    <property type="entry name" value="SpoVT-AbrB_sf"/>
</dbReference>
<sequence>MNAKTPGAYFTLVSLAEGSSPWQARTGSSRPFRPRGRVILPKAIRQRRAWEAGTRLVVEETPEGVLLRPAPSFPETRPDEVFGSLTYKGEPKSIKDMDAAVLAEAECCHAHD</sequence>
<dbReference type="SUPFAM" id="SSF89447">
    <property type="entry name" value="AbrB/MazE/MraZ-like"/>
    <property type="match status" value="1"/>
</dbReference>
<accession>A0ABX0V761</accession>
<dbReference type="EMBL" id="JAASQI010000014">
    <property type="protein sequence ID" value="NIJ60165.1"/>
    <property type="molecule type" value="Genomic_DNA"/>
</dbReference>
<keyword evidence="3" id="KW-1185">Reference proteome</keyword>
<evidence type="ECO:0000313" key="2">
    <source>
        <dbReference type="EMBL" id="NIJ60165.1"/>
    </source>
</evidence>
<protein>
    <submittedName>
        <fullName evidence="2">AbrB family looped-hinge helix DNA binding protein</fullName>
    </submittedName>
</protein>
<dbReference type="NCBIfam" id="TIGR01439">
    <property type="entry name" value="lp_hng_hel_AbrB"/>
    <property type="match status" value="1"/>
</dbReference>
<dbReference type="SMART" id="SM00966">
    <property type="entry name" value="SpoVT_AbrB"/>
    <property type="match status" value="1"/>
</dbReference>
<dbReference type="Proteomes" id="UP001429580">
    <property type="component" value="Unassembled WGS sequence"/>
</dbReference>
<proteinExistence type="predicted"/>